<gene>
    <name evidence="2" type="ordered locus">Gobs_1990</name>
</gene>
<feature type="transmembrane region" description="Helical" evidence="1">
    <location>
        <begin position="212"/>
        <end position="234"/>
    </location>
</feature>
<feature type="transmembrane region" description="Helical" evidence="1">
    <location>
        <begin position="99"/>
        <end position="122"/>
    </location>
</feature>
<feature type="transmembrane region" description="Helical" evidence="1">
    <location>
        <begin position="187"/>
        <end position="206"/>
    </location>
</feature>
<dbReference type="AlphaFoldDB" id="D2SEZ4"/>
<keyword evidence="1" id="KW-0812">Transmembrane</keyword>
<sequence>MTTTVRTTRTSGTRGPSTDKLRRTAFIAGGLYVLTFAASIPALLLITPVLDDPAGYIMSSGADDMRALWGSFLDVVNALACVGTAVALFSVLKRQNEGVALAFVTSRVLEAAIIIGGVVSFLSLVTLRQAGSAAGADAAMTTTGQSLAAMREWTQLFGPNLLAGVNGLLLGYLLYRSGLVPRIIPMIGLIGGPLLIASTVAVLFGFHSMGSASFLLTMPPIFVWELSLGVWLVVKGFRPSPVTAGMVAGSAPAYRGVDA</sequence>
<proteinExistence type="predicted"/>
<keyword evidence="3" id="KW-1185">Reference proteome</keyword>
<dbReference type="EMBL" id="CP001867">
    <property type="protein sequence ID" value="ADB74684.1"/>
    <property type="molecule type" value="Genomic_DNA"/>
</dbReference>
<dbReference type="RefSeq" id="WP_012948123.1">
    <property type="nucleotide sequence ID" value="NC_013757.1"/>
</dbReference>
<accession>D2SEZ4</accession>
<reference evidence="3" key="2">
    <citation type="submission" date="2010-01" db="EMBL/GenBank/DDBJ databases">
        <title>The complete genome of Geodermatophilus obscurus DSM 43160.</title>
        <authorList>
            <consortium name="US DOE Joint Genome Institute (JGI-PGF)"/>
            <person name="Lucas S."/>
            <person name="Copeland A."/>
            <person name="Lapidus A."/>
            <person name="Glavina del Rio T."/>
            <person name="Dalin E."/>
            <person name="Tice H."/>
            <person name="Bruce D."/>
            <person name="Goodwin L."/>
            <person name="Pitluck S."/>
            <person name="Kyrpides N."/>
            <person name="Mavromatis K."/>
            <person name="Ivanova N."/>
            <person name="Munk A.C."/>
            <person name="Brettin T."/>
            <person name="Detter J.C."/>
            <person name="Han C."/>
            <person name="Larimer F."/>
            <person name="Land M."/>
            <person name="Hauser L."/>
            <person name="Markowitz V."/>
            <person name="Cheng J.-F."/>
            <person name="Hugenholtz P."/>
            <person name="Woyke T."/>
            <person name="Wu D."/>
            <person name="Jando M."/>
            <person name="Schneider S."/>
            <person name="Klenk H.-P."/>
            <person name="Eisen J.A."/>
        </authorList>
    </citation>
    <scope>NUCLEOTIDE SEQUENCE [LARGE SCALE GENOMIC DNA]</scope>
    <source>
        <strain evidence="3">ATCC 25078 / DSM 43160 / JCM 3152 / KCC A-0152 / KCTC 9177 / NBRC 13315 / NRRL B-3577 / G-20</strain>
    </source>
</reference>
<dbReference type="KEGG" id="gob:Gobs_1990"/>
<name>D2SEZ4_GEOOG</name>
<dbReference type="Proteomes" id="UP000001382">
    <property type="component" value="Chromosome"/>
</dbReference>
<evidence type="ECO:0008006" key="4">
    <source>
        <dbReference type="Google" id="ProtNLM"/>
    </source>
</evidence>
<dbReference type="InterPro" id="IPR025495">
    <property type="entry name" value="DUF4386"/>
</dbReference>
<evidence type="ECO:0000313" key="2">
    <source>
        <dbReference type="EMBL" id="ADB74684.1"/>
    </source>
</evidence>
<dbReference type="Pfam" id="PF14329">
    <property type="entry name" value="DUF4386"/>
    <property type="match status" value="1"/>
</dbReference>
<dbReference type="STRING" id="526225.Gobs_1990"/>
<feature type="transmembrane region" description="Helical" evidence="1">
    <location>
        <begin position="67"/>
        <end position="92"/>
    </location>
</feature>
<feature type="transmembrane region" description="Helical" evidence="1">
    <location>
        <begin position="156"/>
        <end position="175"/>
    </location>
</feature>
<keyword evidence="1" id="KW-0472">Membrane</keyword>
<keyword evidence="1" id="KW-1133">Transmembrane helix</keyword>
<dbReference type="eggNOG" id="ENOG502ZB9P">
    <property type="taxonomic scope" value="Bacteria"/>
</dbReference>
<dbReference type="HOGENOM" id="CLU_075044_0_0_11"/>
<dbReference type="OrthoDB" id="1176146at2"/>
<organism evidence="2 3">
    <name type="scientific">Geodermatophilus obscurus (strain ATCC 25078 / DSM 43160 / JCM 3152 / CCUG 61914 / KCC A-0152 / KCTC 9177 / NBRC 13315 / NRRL B-3577 / G-20)</name>
    <dbReference type="NCBI Taxonomy" id="526225"/>
    <lineage>
        <taxon>Bacteria</taxon>
        <taxon>Bacillati</taxon>
        <taxon>Actinomycetota</taxon>
        <taxon>Actinomycetes</taxon>
        <taxon>Geodermatophilales</taxon>
        <taxon>Geodermatophilaceae</taxon>
        <taxon>Geodermatophilus</taxon>
    </lineage>
</organism>
<protein>
    <recommendedName>
        <fullName evidence="4">DUF4386 domain-containing protein</fullName>
    </recommendedName>
</protein>
<evidence type="ECO:0000256" key="1">
    <source>
        <dbReference type="SAM" id="Phobius"/>
    </source>
</evidence>
<evidence type="ECO:0000313" key="3">
    <source>
        <dbReference type="Proteomes" id="UP000001382"/>
    </source>
</evidence>
<reference evidence="2 3" key="1">
    <citation type="journal article" date="2010" name="Stand. Genomic Sci.">
        <title>Complete genome sequence of Geodermatophilus obscurus type strain (G-20).</title>
        <authorList>
            <person name="Ivanova N."/>
            <person name="Sikorski J."/>
            <person name="Jando M."/>
            <person name="Munk C."/>
            <person name="Lapidus A."/>
            <person name="Glavina Del Rio T."/>
            <person name="Copeland A."/>
            <person name="Tice H."/>
            <person name="Cheng J.-F."/>
            <person name="Lucas S."/>
            <person name="Chen F."/>
            <person name="Nolan M."/>
            <person name="Bruce D."/>
            <person name="Goodwin L."/>
            <person name="Pitluck S."/>
            <person name="Mavromatis K."/>
            <person name="Mikhailova N."/>
            <person name="Pati A."/>
            <person name="Chen A."/>
            <person name="Palaniappan K."/>
            <person name="Land M."/>
            <person name="Hauser L."/>
            <person name="Chang Y.-J."/>
            <person name="Jeffries C.D."/>
            <person name="Meincke L."/>
            <person name="Brettin T."/>
            <person name="Detter J.C."/>
            <person name="Detter J.C."/>
            <person name="Rohde M."/>
            <person name="Goeker M."/>
            <person name="Bristow J."/>
            <person name="Eisen J.A."/>
            <person name="Markowitz V."/>
            <person name="Hugenholtz P."/>
            <person name="Kyrpides N.C."/>
            <person name="Klenk H.-P."/>
        </authorList>
    </citation>
    <scope>NUCLEOTIDE SEQUENCE [LARGE SCALE GENOMIC DNA]</scope>
    <source>
        <strain evidence="3">ATCC 25078 / DSM 43160 / JCM 3152 / KCC A-0152 / KCTC 9177 / NBRC 13315 / NRRL B-3577 / G-20</strain>
    </source>
</reference>
<feature type="transmembrane region" description="Helical" evidence="1">
    <location>
        <begin position="24"/>
        <end position="47"/>
    </location>
</feature>